<accession>A0A5B7DVZ3</accession>
<sequence length="180" mass="19982">MSTTSAASTATSVPEEMAMPTSAWASAGESLTPSPTIATLCPDSWSCFTFFTYSKRKSMVPLCHSCLAYLVRRKDLSKHLGDAHLLGDGCGSLLVVTGEQDDIEATLFEGIDCQGCLRFYGVSNSHHAYQLSWRREELQCKRNEKEEKEANNWHKGRKRALVQYSPILIDVCNGEVLNIE</sequence>
<dbReference type="EMBL" id="VSRR010001407">
    <property type="protein sequence ID" value="MPC25034.1"/>
    <property type="molecule type" value="Genomic_DNA"/>
</dbReference>
<dbReference type="AlphaFoldDB" id="A0A5B7DVZ3"/>
<evidence type="ECO:0000313" key="2">
    <source>
        <dbReference type="Proteomes" id="UP000324222"/>
    </source>
</evidence>
<dbReference type="Proteomes" id="UP000324222">
    <property type="component" value="Unassembled WGS sequence"/>
</dbReference>
<name>A0A5B7DVZ3_PORTR</name>
<comment type="caution">
    <text evidence="1">The sequence shown here is derived from an EMBL/GenBank/DDBJ whole genome shotgun (WGS) entry which is preliminary data.</text>
</comment>
<evidence type="ECO:0000313" key="1">
    <source>
        <dbReference type="EMBL" id="MPC25034.1"/>
    </source>
</evidence>
<gene>
    <name evidence="1" type="ORF">E2C01_018131</name>
</gene>
<proteinExistence type="predicted"/>
<keyword evidence="2" id="KW-1185">Reference proteome</keyword>
<protein>
    <submittedName>
        <fullName evidence="1">Uncharacterized protein</fullName>
    </submittedName>
</protein>
<organism evidence="1 2">
    <name type="scientific">Portunus trituberculatus</name>
    <name type="common">Swimming crab</name>
    <name type="synonym">Neptunus trituberculatus</name>
    <dbReference type="NCBI Taxonomy" id="210409"/>
    <lineage>
        <taxon>Eukaryota</taxon>
        <taxon>Metazoa</taxon>
        <taxon>Ecdysozoa</taxon>
        <taxon>Arthropoda</taxon>
        <taxon>Crustacea</taxon>
        <taxon>Multicrustacea</taxon>
        <taxon>Malacostraca</taxon>
        <taxon>Eumalacostraca</taxon>
        <taxon>Eucarida</taxon>
        <taxon>Decapoda</taxon>
        <taxon>Pleocyemata</taxon>
        <taxon>Brachyura</taxon>
        <taxon>Eubrachyura</taxon>
        <taxon>Portunoidea</taxon>
        <taxon>Portunidae</taxon>
        <taxon>Portuninae</taxon>
        <taxon>Portunus</taxon>
    </lineage>
</organism>
<reference evidence="1 2" key="1">
    <citation type="submission" date="2019-05" db="EMBL/GenBank/DDBJ databases">
        <title>Another draft genome of Portunus trituberculatus and its Hox gene families provides insights of decapod evolution.</title>
        <authorList>
            <person name="Jeong J.-H."/>
            <person name="Song I."/>
            <person name="Kim S."/>
            <person name="Choi T."/>
            <person name="Kim D."/>
            <person name="Ryu S."/>
            <person name="Kim W."/>
        </authorList>
    </citation>
    <scope>NUCLEOTIDE SEQUENCE [LARGE SCALE GENOMIC DNA]</scope>
    <source>
        <tissue evidence="1">Muscle</tissue>
    </source>
</reference>